<dbReference type="SUPFAM" id="SSF48173">
    <property type="entry name" value="Cryptochrome/photolyase FAD-binding domain"/>
    <property type="match status" value="1"/>
</dbReference>
<accession>A0A1X7ALY0</accession>
<sequence>MAGYQTLRLILGDQLNASHSWFKKKDKNCLYLIAELRQETDYVRHHVQKVAAFFQAMDNFATALQKAGHQVIHLTLDQTSDYQDLPDLLAQLCKKHKVAHFEYQLPDEYRLRKQLKALSLGKVEITAYETEHFLVPEEEISKLFPANKAIRMESFYRKMRKRFNILMEGDEPVGNRWNFDTENRKKIPASELRNIPQPLIFKNDIRPILDRIKKHKVKTIGQCSDTLLWPTTRQQSLKLLKFFCDYCLSQFGTYQDAMTANSPHSWSLYHSRLSFAMNSKMLSPGDVINKAIKAWQDNPKDISLAQIEGFVRQILGWREYMRGMYWANMPDYANKNELKASNKLPAFFWDGNTRMNCMKQAIDQSLEYAYAHHIQRLMVTGNFCLLTGIAPEQVDEWYLGIYIDAIEWVEMPNTRGMSQFADGGLIASKPYTASGNYIQKMSDYCSGCQYNVKLKTGETACPFNSLYWHFMNRHRKRLENNPRISMLFKGWDKRENAEKQGIIKHANALLKDLNSL</sequence>
<name>A0A1X7ALY0_9GAMM</name>
<dbReference type="Gene3D" id="1.10.10.1710">
    <property type="entry name" value="Deoxyribodipyrimidine photolyase-related"/>
    <property type="match status" value="1"/>
</dbReference>
<evidence type="ECO:0000313" key="1">
    <source>
        <dbReference type="EMBL" id="SMA48768.1"/>
    </source>
</evidence>
<protein>
    <submittedName>
        <fullName evidence="1">Deoxyribodipyrimidine photo-lyase-related protein</fullName>
    </submittedName>
</protein>
<keyword evidence="1" id="KW-0456">Lyase</keyword>
<dbReference type="InterPro" id="IPR052551">
    <property type="entry name" value="UV-DNA_repair_photolyase"/>
</dbReference>
<dbReference type="PANTHER" id="PTHR38657">
    <property type="entry name" value="SLR1343 PROTEIN"/>
    <property type="match status" value="1"/>
</dbReference>
<reference evidence="1 2" key="1">
    <citation type="submission" date="2017-03" db="EMBL/GenBank/DDBJ databases">
        <authorList>
            <person name="Afonso C.L."/>
            <person name="Miller P.J."/>
            <person name="Scott M.A."/>
            <person name="Spackman E."/>
            <person name="Goraichik I."/>
            <person name="Dimitrov K.M."/>
            <person name="Suarez D.L."/>
            <person name="Swayne D.E."/>
        </authorList>
    </citation>
    <scope>NUCLEOTIDE SEQUENCE [LARGE SCALE GENOMIC DNA]</scope>
    <source>
        <strain evidence="1">SB41UT1</strain>
    </source>
</reference>
<dbReference type="AlphaFoldDB" id="A0A1X7ALY0"/>
<dbReference type="RefSeq" id="WP_087111069.1">
    <property type="nucleotide sequence ID" value="NZ_CBCSCN010000006.1"/>
</dbReference>
<dbReference type="Gene3D" id="1.25.40.80">
    <property type="match status" value="1"/>
</dbReference>
<dbReference type="Pfam" id="PF04244">
    <property type="entry name" value="DPRP"/>
    <property type="match status" value="1"/>
</dbReference>
<dbReference type="InterPro" id="IPR014729">
    <property type="entry name" value="Rossmann-like_a/b/a_fold"/>
</dbReference>
<dbReference type="Proteomes" id="UP000196573">
    <property type="component" value="Unassembled WGS sequence"/>
</dbReference>
<gene>
    <name evidence="1" type="ORF">EHSB41UT_02880</name>
</gene>
<dbReference type="InterPro" id="IPR007357">
    <property type="entry name" value="PhrB-like"/>
</dbReference>
<dbReference type="GO" id="GO:0016829">
    <property type="term" value="F:lyase activity"/>
    <property type="evidence" value="ECO:0007669"/>
    <property type="project" value="UniProtKB-KW"/>
</dbReference>
<dbReference type="Gene3D" id="1.10.579.10">
    <property type="entry name" value="DNA Cyclobutane Dipyrimidine Photolyase, subunit A, domain 3"/>
    <property type="match status" value="1"/>
</dbReference>
<dbReference type="Gene3D" id="3.40.50.620">
    <property type="entry name" value="HUPs"/>
    <property type="match status" value="1"/>
</dbReference>
<organism evidence="1 2">
    <name type="scientific">Parendozoicomonas haliclonae</name>
    <dbReference type="NCBI Taxonomy" id="1960125"/>
    <lineage>
        <taxon>Bacteria</taxon>
        <taxon>Pseudomonadati</taxon>
        <taxon>Pseudomonadota</taxon>
        <taxon>Gammaproteobacteria</taxon>
        <taxon>Oceanospirillales</taxon>
        <taxon>Endozoicomonadaceae</taxon>
        <taxon>Parendozoicomonas</taxon>
    </lineage>
</organism>
<proteinExistence type="predicted"/>
<evidence type="ECO:0000313" key="2">
    <source>
        <dbReference type="Proteomes" id="UP000196573"/>
    </source>
</evidence>
<dbReference type="OrthoDB" id="5288100at2"/>
<dbReference type="EMBL" id="FWPT01000006">
    <property type="protein sequence ID" value="SMA48768.1"/>
    <property type="molecule type" value="Genomic_DNA"/>
</dbReference>
<dbReference type="InterPro" id="IPR036134">
    <property type="entry name" value="Crypto/Photolyase_FAD-like_sf"/>
</dbReference>
<keyword evidence="2" id="KW-1185">Reference proteome</keyword>
<dbReference type="PANTHER" id="PTHR38657:SF1">
    <property type="entry name" value="SLR1343 PROTEIN"/>
    <property type="match status" value="1"/>
</dbReference>